<name>A0ABR8XPM3_9BACL</name>
<evidence type="ECO:0000313" key="3">
    <source>
        <dbReference type="Proteomes" id="UP000600565"/>
    </source>
</evidence>
<evidence type="ECO:0008006" key="4">
    <source>
        <dbReference type="Google" id="ProtNLM"/>
    </source>
</evidence>
<keyword evidence="3" id="KW-1185">Reference proteome</keyword>
<dbReference type="RefSeq" id="WP_191704356.1">
    <property type="nucleotide sequence ID" value="NZ_JACSPW010000011.1"/>
</dbReference>
<dbReference type="Proteomes" id="UP000600565">
    <property type="component" value="Unassembled WGS sequence"/>
</dbReference>
<feature type="transmembrane region" description="Helical" evidence="1">
    <location>
        <begin position="7"/>
        <end position="24"/>
    </location>
</feature>
<feature type="transmembrane region" description="Helical" evidence="1">
    <location>
        <begin position="30"/>
        <end position="48"/>
    </location>
</feature>
<feature type="transmembrane region" description="Helical" evidence="1">
    <location>
        <begin position="57"/>
        <end position="75"/>
    </location>
</feature>
<keyword evidence="1" id="KW-0812">Transmembrane</keyword>
<accession>A0ABR8XPM3</accession>
<proteinExistence type="predicted"/>
<evidence type="ECO:0000256" key="1">
    <source>
        <dbReference type="SAM" id="Phobius"/>
    </source>
</evidence>
<keyword evidence="1" id="KW-1133">Transmembrane helix</keyword>
<protein>
    <recommendedName>
        <fullName evidence="4">DUF3953 domain-containing protein</fullName>
    </recommendedName>
</protein>
<keyword evidence="1" id="KW-0472">Membrane</keyword>
<sequence>MEKIDRKWVYAVLIGFFAIFLLIMFKPNEYEYIIFAIASALVAYGGFIRKKNMLDKISVPLGIVLFIVFVILYFVN</sequence>
<gene>
    <name evidence="2" type="ORF">H9632_12255</name>
</gene>
<comment type="caution">
    <text evidence="2">The sequence shown here is derived from an EMBL/GenBank/DDBJ whole genome shotgun (WGS) entry which is preliminary data.</text>
</comment>
<evidence type="ECO:0000313" key="2">
    <source>
        <dbReference type="EMBL" id="MBD8033834.1"/>
    </source>
</evidence>
<organism evidence="2 3">
    <name type="scientific">Solibacillus merdavium</name>
    <dbReference type="NCBI Taxonomy" id="2762218"/>
    <lineage>
        <taxon>Bacteria</taxon>
        <taxon>Bacillati</taxon>
        <taxon>Bacillota</taxon>
        <taxon>Bacilli</taxon>
        <taxon>Bacillales</taxon>
        <taxon>Caryophanaceae</taxon>
        <taxon>Solibacillus</taxon>
    </lineage>
</organism>
<reference evidence="2 3" key="1">
    <citation type="submission" date="2020-08" db="EMBL/GenBank/DDBJ databases">
        <title>A Genomic Blueprint of the Chicken Gut Microbiome.</title>
        <authorList>
            <person name="Gilroy R."/>
            <person name="Ravi A."/>
            <person name="Getino M."/>
            <person name="Pursley I."/>
            <person name="Horton D.L."/>
            <person name="Alikhan N.-F."/>
            <person name="Baker D."/>
            <person name="Gharbi K."/>
            <person name="Hall N."/>
            <person name="Watson M."/>
            <person name="Adriaenssens E.M."/>
            <person name="Foster-Nyarko E."/>
            <person name="Jarju S."/>
            <person name="Secka A."/>
            <person name="Antonio M."/>
            <person name="Oren A."/>
            <person name="Chaudhuri R."/>
            <person name="La Ragione R.M."/>
            <person name="Hildebrand F."/>
            <person name="Pallen M.J."/>
        </authorList>
    </citation>
    <scope>NUCLEOTIDE SEQUENCE [LARGE SCALE GENOMIC DNA]</scope>
    <source>
        <strain evidence="2 3">Sa1YVA6</strain>
    </source>
</reference>
<dbReference type="EMBL" id="JACSPW010000011">
    <property type="protein sequence ID" value="MBD8033834.1"/>
    <property type="molecule type" value="Genomic_DNA"/>
</dbReference>